<dbReference type="Gene3D" id="1.10.260.40">
    <property type="entry name" value="lambda repressor-like DNA-binding domains"/>
    <property type="match status" value="1"/>
</dbReference>
<dbReference type="InterPro" id="IPR010982">
    <property type="entry name" value="Lambda_DNA-bd_dom_sf"/>
</dbReference>
<dbReference type="EMBL" id="JADKYB010000022">
    <property type="protein sequence ID" value="MBM9509040.1"/>
    <property type="molecule type" value="Genomic_DNA"/>
</dbReference>
<organism evidence="2 3">
    <name type="scientific">Actinacidiphila acididurans</name>
    <dbReference type="NCBI Taxonomy" id="2784346"/>
    <lineage>
        <taxon>Bacteria</taxon>
        <taxon>Bacillati</taxon>
        <taxon>Actinomycetota</taxon>
        <taxon>Actinomycetes</taxon>
        <taxon>Kitasatosporales</taxon>
        <taxon>Streptomycetaceae</taxon>
        <taxon>Actinacidiphila</taxon>
    </lineage>
</organism>
<evidence type="ECO:0000313" key="3">
    <source>
        <dbReference type="Proteomes" id="UP000749040"/>
    </source>
</evidence>
<evidence type="ECO:0000313" key="2">
    <source>
        <dbReference type="EMBL" id="MBM9509040.1"/>
    </source>
</evidence>
<dbReference type="InterPro" id="IPR001387">
    <property type="entry name" value="Cro/C1-type_HTH"/>
</dbReference>
<dbReference type="SUPFAM" id="SSF47413">
    <property type="entry name" value="lambda repressor-like DNA-binding domains"/>
    <property type="match status" value="1"/>
</dbReference>
<evidence type="ECO:0000259" key="1">
    <source>
        <dbReference type="PROSITE" id="PS50943"/>
    </source>
</evidence>
<keyword evidence="3" id="KW-1185">Reference proteome</keyword>
<dbReference type="Pfam" id="PF19054">
    <property type="entry name" value="DUF5753"/>
    <property type="match status" value="1"/>
</dbReference>
<protein>
    <submittedName>
        <fullName evidence="2">Helix-turn-helix domain-containing protein</fullName>
    </submittedName>
</protein>
<dbReference type="PROSITE" id="PS50943">
    <property type="entry name" value="HTH_CROC1"/>
    <property type="match status" value="1"/>
</dbReference>
<sequence>MAVRDQDPIFQRERLRDRLKKARDAAGLTQREVAEALEWSPSKVVRIENGSVGVSITDARVLLSHYAVTDSGQVQEILDMARSARQPPWWAPYRGVAASEFLTYLAYETSAAAVRNFQSSLVPGLLQTEDYARIVFGEVETAERAEALLNLRLERQDRLLQPDGPELTFILDEATVRREVGGKRVMENQLKRLLVVNELPNVKVMIAPFSAGIYAQFRSPYVLFEFPNSEDDMVAYLETPDGQVLFSEKAPGYKGENRPTDYLDAFIQVEKTVAVEATENFLFG</sequence>
<name>A0ABS2U0B9_9ACTN</name>
<comment type="caution">
    <text evidence="2">The sequence shown here is derived from an EMBL/GenBank/DDBJ whole genome shotgun (WGS) entry which is preliminary data.</text>
</comment>
<feature type="domain" description="HTH cro/C1-type" evidence="1">
    <location>
        <begin position="19"/>
        <end position="73"/>
    </location>
</feature>
<dbReference type="RefSeq" id="WP_205361643.1">
    <property type="nucleotide sequence ID" value="NZ_JADKYB010000022.1"/>
</dbReference>
<dbReference type="Pfam" id="PF13560">
    <property type="entry name" value="HTH_31"/>
    <property type="match status" value="1"/>
</dbReference>
<gene>
    <name evidence="2" type="ORF">ITX44_31750</name>
</gene>
<accession>A0ABS2U0B9</accession>
<dbReference type="Proteomes" id="UP000749040">
    <property type="component" value="Unassembled WGS sequence"/>
</dbReference>
<dbReference type="SMART" id="SM00530">
    <property type="entry name" value="HTH_XRE"/>
    <property type="match status" value="1"/>
</dbReference>
<dbReference type="CDD" id="cd00093">
    <property type="entry name" value="HTH_XRE"/>
    <property type="match status" value="1"/>
</dbReference>
<dbReference type="InterPro" id="IPR043917">
    <property type="entry name" value="DUF5753"/>
</dbReference>
<proteinExistence type="predicted"/>
<reference evidence="2 3" key="1">
    <citation type="submission" date="2021-01" db="EMBL/GenBank/DDBJ databases">
        <title>Streptomyces acididurans sp. nov., isolated from a peat swamp forest soil.</title>
        <authorList>
            <person name="Chantavorakit T."/>
            <person name="Duangmal K."/>
        </authorList>
    </citation>
    <scope>NUCLEOTIDE SEQUENCE [LARGE SCALE GENOMIC DNA]</scope>
    <source>
        <strain evidence="2 3">KK5PA1</strain>
    </source>
</reference>